<protein>
    <recommendedName>
        <fullName evidence="3">Brl1/Brr6 domain-containing protein</fullName>
    </recommendedName>
</protein>
<dbReference type="OMA" id="HPHIPRI"/>
<dbReference type="GO" id="GO:0055088">
    <property type="term" value="P:lipid homeostasis"/>
    <property type="evidence" value="ECO:0007669"/>
    <property type="project" value="InterPro"/>
</dbReference>
<dbReference type="KEGG" id="abp:AGABI1DRAFT65933"/>
<feature type="region of interest" description="Disordered" evidence="1">
    <location>
        <begin position="147"/>
        <end position="176"/>
    </location>
</feature>
<dbReference type="GO" id="GO:0006998">
    <property type="term" value="P:nuclear envelope organization"/>
    <property type="evidence" value="ECO:0007669"/>
    <property type="project" value="InterPro"/>
</dbReference>
<dbReference type="EMBL" id="JH971385">
    <property type="protein sequence ID" value="EKM83390.1"/>
    <property type="molecule type" value="Genomic_DNA"/>
</dbReference>
<feature type="region of interest" description="Disordered" evidence="1">
    <location>
        <begin position="367"/>
        <end position="396"/>
    </location>
</feature>
<feature type="transmembrane region" description="Helical" evidence="2">
    <location>
        <begin position="211"/>
        <end position="230"/>
    </location>
</feature>
<dbReference type="InParanoid" id="K5Y5K2"/>
<reference evidence="5" key="1">
    <citation type="journal article" date="2012" name="Proc. Natl. Acad. Sci. U.S.A.">
        <title>Genome sequence of the button mushroom Agaricus bisporus reveals mechanisms governing adaptation to a humic-rich ecological niche.</title>
        <authorList>
            <person name="Morin E."/>
            <person name="Kohler A."/>
            <person name="Baker A.R."/>
            <person name="Foulongne-Oriol M."/>
            <person name="Lombard V."/>
            <person name="Nagy L.G."/>
            <person name="Ohm R.A."/>
            <person name="Patyshakuliyeva A."/>
            <person name="Brun A."/>
            <person name="Aerts A.L."/>
            <person name="Bailey A.M."/>
            <person name="Billette C."/>
            <person name="Coutinho P.M."/>
            <person name="Deakin G."/>
            <person name="Doddapaneni H."/>
            <person name="Floudas D."/>
            <person name="Grimwood J."/>
            <person name="Hilden K."/>
            <person name="Kuees U."/>
            <person name="LaButti K.M."/>
            <person name="Lapidus A."/>
            <person name="Lindquist E.A."/>
            <person name="Lucas S.M."/>
            <person name="Murat C."/>
            <person name="Riley R.W."/>
            <person name="Salamov A.A."/>
            <person name="Schmutz J."/>
            <person name="Subramanian V."/>
            <person name="Woesten H.A.B."/>
            <person name="Xu J."/>
            <person name="Eastwood D.C."/>
            <person name="Foster G.D."/>
            <person name="Sonnenberg A.S."/>
            <person name="Cullen D."/>
            <person name="de Vries R.P."/>
            <person name="Lundell T."/>
            <person name="Hibbett D.S."/>
            <person name="Henrissat B."/>
            <person name="Burton K.S."/>
            <person name="Kerrigan R.W."/>
            <person name="Challen M.P."/>
            <person name="Grigoriev I.V."/>
            <person name="Martin F."/>
        </authorList>
    </citation>
    <scope>NUCLEOTIDE SEQUENCE [LARGE SCALE GENOMIC DNA]</scope>
    <source>
        <strain evidence="5">JB137-S8 / ATCC MYA-4627 / FGSC 10392</strain>
    </source>
</reference>
<feature type="compositionally biased region" description="Acidic residues" evidence="1">
    <location>
        <begin position="163"/>
        <end position="176"/>
    </location>
</feature>
<evidence type="ECO:0000256" key="1">
    <source>
        <dbReference type="SAM" id="MobiDB-lite"/>
    </source>
</evidence>
<dbReference type="GeneID" id="18830548"/>
<dbReference type="RefSeq" id="XP_007325095.1">
    <property type="nucleotide sequence ID" value="XM_007325033.1"/>
</dbReference>
<dbReference type="PANTHER" id="PTHR28136:SF1">
    <property type="entry name" value="NUCLEUS EXPORT PROTEIN BRL1"/>
    <property type="match status" value="1"/>
</dbReference>
<dbReference type="Proteomes" id="UP000008493">
    <property type="component" value="Unassembled WGS sequence"/>
</dbReference>
<keyword evidence="2" id="KW-1133">Transmembrane helix</keyword>
<feature type="transmembrane region" description="Helical" evidence="2">
    <location>
        <begin position="315"/>
        <end position="336"/>
    </location>
</feature>
<evidence type="ECO:0000313" key="4">
    <source>
        <dbReference type="EMBL" id="EKM83390.1"/>
    </source>
</evidence>
<organism evidence="4 5">
    <name type="scientific">Agaricus bisporus var. burnettii (strain JB137-S8 / ATCC MYA-4627 / FGSC 10392)</name>
    <name type="common">White button mushroom</name>
    <dbReference type="NCBI Taxonomy" id="597362"/>
    <lineage>
        <taxon>Eukaryota</taxon>
        <taxon>Fungi</taxon>
        <taxon>Dikarya</taxon>
        <taxon>Basidiomycota</taxon>
        <taxon>Agaricomycotina</taxon>
        <taxon>Agaricomycetes</taxon>
        <taxon>Agaricomycetidae</taxon>
        <taxon>Agaricales</taxon>
        <taxon>Agaricineae</taxon>
        <taxon>Agaricaceae</taxon>
        <taxon>Agaricus</taxon>
    </lineage>
</organism>
<evidence type="ECO:0000313" key="5">
    <source>
        <dbReference type="Proteomes" id="UP000008493"/>
    </source>
</evidence>
<feature type="compositionally biased region" description="Basic and acidic residues" evidence="1">
    <location>
        <begin position="387"/>
        <end position="396"/>
    </location>
</feature>
<dbReference type="HOGENOM" id="CLU_040960_1_1_1"/>
<dbReference type="InterPro" id="IPR018767">
    <property type="entry name" value="Brl1/Brr6_dom"/>
</dbReference>
<dbReference type="Pfam" id="PF10104">
    <property type="entry name" value="Brr6_like_C_C"/>
    <property type="match status" value="1"/>
</dbReference>
<dbReference type="InterPro" id="IPR040202">
    <property type="entry name" value="Brl1/Brr6"/>
</dbReference>
<evidence type="ECO:0000259" key="3">
    <source>
        <dbReference type="SMART" id="SM01042"/>
    </source>
</evidence>
<feature type="region of interest" description="Disordered" evidence="1">
    <location>
        <begin position="1"/>
        <end position="46"/>
    </location>
</feature>
<sequence>MNRFNRPARTDRSKDAPMDFEWTNRPDTRPVWSSKDNDTSTPRKRPIGEVHESQHMLDVQNSPVFGAAHNQNVPFIFQSPAPPQSPAAYPWSPPPNFSAAKAFQHQEPKDIDMSETSPAKTLVEQNENENERPMALGALRRVYNRRQKSRISKSRLRQRSNSEDEGPDLSEDDDEIAPLTQNTSNHYTLNMPAPAASSSEAPYVLLGYLQFFFNLSLILLFLYLVVQFIVTIQRDVQQRVTEYSQEIVQEIAMCVLQYKNNLCEANPVPAMVQQCAKWEACMNRDPAVIGRAKVSAELIAEVVNSFVEPISWKTLAFALSSLAFLTVFVNALLSLYRSRHQPHTSHQSHPYPMTHAASFPQYLSPQNSWPTMQRDDNPEMPARRRRLEGGNLEKIK</sequence>
<dbReference type="AlphaFoldDB" id="K5Y5K2"/>
<feature type="domain" description="Brl1/Brr6" evidence="3">
    <location>
        <begin position="205"/>
        <end position="337"/>
    </location>
</feature>
<proteinExistence type="predicted"/>
<dbReference type="GO" id="GO:0031965">
    <property type="term" value="C:nuclear membrane"/>
    <property type="evidence" value="ECO:0007669"/>
    <property type="project" value="InterPro"/>
</dbReference>
<name>K5Y5K2_AGABU</name>
<gene>
    <name evidence="4" type="ORF">AGABI1DRAFT_65933</name>
</gene>
<keyword evidence="5" id="KW-1185">Reference proteome</keyword>
<feature type="compositionally biased region" description="Basic and acidic residues" evidence="1">
    <location>
        <begin position="8"/>
        <end position="28"/>
    </location>
</feature>
<dbReference type="FunCoup" id="K5Y5K2">
    <property type="interactions" value="23"/>
</dbReference>
<keyword evidence="2" id="KW-0472">Membrane</keyword>
<dbReference type="PANTHER" id="PTHR28136">
    <property type="entry name" value="NUCLEUS EXPORT PROTEIN BRR6"/>
    <property type="match status" value="1"/>
</dbReference>
<dbReference type="SMART" id="SM01042">
    <property type="entry name" value="Brr6_like_C_C"/>
    <property type="match status" value="1"/>
</dbReference>
<dbReference type="eggNOG" id="KOG4503">
    <property type="taxonomic scope" value="Eukaryota"/>
</dbReference>
<dbReference type="OrthoDB" id="5961at2759"/>
<accession>K5Y5K2</accession>
<feature type="compositionally biased region" description="Basic residues" evidence="1">
    <location>
        <begin position="147"/>
        <end position="158"/>
    </location>
</feature>
<evidence type="ECO:0000256" key="2">
    <source>
        <dbReference type="SAM" id="Phobius"/>
    </source>
</evidence>
<keyword evidence="2" id="KW-0812">Transmembrane</keyword>